<dbReference type="RefSeq" id="WP_311343664.1">
    <property type="nucleotide sequence ID" value="NZ_JAVREI010000001.1"/>
</dbReference>
<proteinExistence type="predicted"/>
<sequence length="392" mass="40920">METKILRAVLVGALLVAGTAGCSGDADADPAPAPEGGSAEWRRLPDPPLSPRDEAVLVGLGDRVLVVGGWEFYCPPGAGCATPSEPLFPDGALYDASSDSWRRIAPAPFGVRGHGGTTAGLEGTAYLVTRCADGPACGAPPRLLSYRPADDRWADHGAVPGLEYGGRVTPVGSTLVISGGSAPDQFIDVVFDPARSTWTELPDDPLPPVYDRFLVQVEDQLVVAGSPITAPGTEEQPAKTAARFDVAAGRWVALPDAPGPGYELFPTDQGPLLAGSTRGGPNWLLDPSTWTWTEVRESTREDDDVDGVLDRDRATYGLEGALGGPTYATPVVFHSATGDFLTLRPPPGREDVSGGSSTALGRDLVIHGGQRWSGGYDGELVGDAWLWSAPTG</sequence>
<name>A0ABU2K3T2_9ACTN</name>
<accession>A0ABU2K3T2</accession>
<comment type="caution">
    <text evidence="3">The sequence shown here is derived from an EMBL/GenBank/DDBJ whole genome shotgun (WGS) entry which is preliminary data.</text>
</comment>
<dbReference type="InterPro" id="IPR015915">
    <property type="entry name" value="Kelch-typ_b-propeller"/>
</dbReference>
<dbReference type="Gene3D" id="2.120.10.80">
    <property type="entry name" value="Kelch-type beta propeller"/>
    <property type="match status" value="1"/>
</dbReference>
<organism evidence="3 4">
    <name type="scientific">Blastococcus goldschmidtiae</name>
    <dbReference type="NCBI Taxonomy" id="3075546"/>
    <lineage>
        <taxon>Bacteria</taxon>
        <taxon>Bacillati</taxon>
        <taxon>Actinomycetota</taxon>
        <taxon>Actinomycetes</taxon>
        <taxon>Geodermatophilales</taxon>
        <taxon>Geodermatophilaceae</taxon>
        <taxon>Blastococcus</taxon>
    </lineage>
</organism>
<evidence type="ECO:0008006" key="5">
    <source>
        <dbReference type="Google" id="ProtNLM"/>
    </source>
</evidence>
<gene>
    <name evidence="3" type="ORF">RM425_02820</name>
</gene>
<reference evidence="4" key="1">
    <citation type="submission" date="2023-07" db="EMBL/GenBank/DDBJ databases">
        <title>30 novel species of actinomycetes from the DSMZ collection.</title>
        <authorList>
            <person name="Nouioui I."/>
        </authorList>
    </citation>
    <scope>NUCLEOTIDE SEQUENCE [LARGE SCALE GENOMIC DNA]</scope>
    <source>
        <strain evidence="4">DSM 46792</strain>
    </source>
</reference>
<evidence type="ECO:0000256" key="1">
    <source>
        <dbReference type="SAM" id="MobiDB-lite"/>
    </source>
</evidence>
<keyword evidence="2" id="KW-0732">Signal</keyword>
<evidence type="ECO:0000313" key="4">
    <source>
        <dbReference type="Proteomes" id="UP001183222"/>
    </source>
</evidence>
<protein>
    <recommendedName>
        <fullName evidence="5">Galactose oxidase</fullName>
    </recommendedName>
</protein>
<evidence type="ECO:0000256" key="2">
    <source>
        <dbReference type="SAM" id="SignalP"/>
    </source>
</evidence>
<keyword evidence="4" id="KW-1185">Reference proteome</keyword>
<dbReference type="Proteomes" id="UP001183222">
    <property type="component" value="Unassembled WGS sequence"/>
</dbReference>
<feature type="chain" id="PRO_5045294449" description="Galactose oxidase" evidence="2">
    <location>
        <begin position="29"/>
        <end position="392"/>
    </location>
</feature>
<dbReference type="EMBL" id="JAVREI010000001">
    <property type="protein sequence ID" value="MDT0274825.1"/>
    <property type="molecule type" value="Genomic_DNA"/>
</dbReference>
<evidence type="ECO:0000313" key="3">
    <source>
        <dbReference type="EMBL" id="MDT0274825.1"/>
    </source>
</evidence>
<dbReference type="SUPFAM" id="SSF117281">
    <property type="entry name" value="Kelch motif"/>
    <property type="match status" value="1"/>
</dbReference>
<feature type="region of interest" description="Disordered" evidence="1">
    <location>
        <begin position="24"/>
        <end position="48"/>
    </location>
</feature>
<dbReference type="PROSITE" id="PS51257">
    <property type="entry name" value="PROKAR_LIPOPROTEIN"/>
    <property type="match status" value="1"/>
</dbReference>
<feature type="signal peptide" evidence="2">
    <location>
        <begin position="1"/>
        <end position="28"/>
    </location>
</feature>